<keyword evidence="2" id="KW-1185">Reference proteome</keyword>
<dbReference type="Proteomes" id="UP000799118">
    <property type="component" value="Unassembled WGS sequence"/>
</dbReference>
<protein>
    <submittedName>
        <fullName evidence="1">Uncharacterized protein</fullName>
    </submittedName>
</protein>
<sequence length="275" mass="31531">MHNELLLKYWGPLAGLSEFPGERINGMLQKIKTNRHLYDMDYTMLRQMARLCRLLALLYDNESGNSLDKSFANILEPEDRTKPPVSKELTSADAAFFLSKVPKLRPNEYNLILRYLHSTGHPYRAYLDLPHPEYALILPPNAKRLVEFHNNGHTYSCNSSHIGNSAIQFYDKSTEACLTGAIDTILEIPLEGFLRKFILVYPHLDLNSSDVSCTPYPQYPRLMTKVVRAVLSQDIIVIEPQHIITHLTTYRRPAGTYGIQQEILVICWAMNRGLR</sequence>
<dbReference type="EMBL" id="ML769616">
    <property type="protein sequence ID" value="KAE9391680.1"/>
    <property type="molecule type" value="Genomic_DNA"/>
</dbReference>
<evidence type="ECO:0000313" key="2">
    <source>
        <dbReference type="Proteomes" id="UP000799118"/>
    </source>
</evidence>
<name>A0A6A4H1Y2_9AGAR</name>
<dbReference type="AlphaFoldDB" id="A0A6A4H1Y2"/>
<proteinExistence type="predicted"/>
<evidence type="ECO:0000313" key="1">
    <source>
        <dbReference type="EMBL" id="KAE9391680.1"/>
    </source>
</evidence>
<gene>
    <name evidence="1" type="ORF">BT96DRAFT_1059973</name>
</gene>
<accession>A0A6A4H1Y2</accession>
<organism evidence="1 2">
    <name type="scientific">Gymnopus androsaceus JB14</name>
    <dbReference type="NCBI Taxonomy" id="1447944"/>
    <lineage>
        <taxon>Eukaryota</taxon>
        <taxon>Fungi</taxon>
        <taxon>Dikarya</taxon>
        <taxon>Basidiomycota</taxon>
        <taxon>Agaricomycotina</taxon>
        <taxon>Agaricomycetes</taxon>
        <taxon>Agaricomycetidae</taxon>
        <taxon>Agaricales</taxon>
        <taxon>Marasmiineae</taxon>
        <taxon>Omphalotaceae</taxon>
        <taxon>Gymnopus</taxon>
    </lineage>
</organism>
<reference evidence="1" key="1">
    <citation type="journal article" date="2019" name="Environ. Microbiol.">
        <title>Fungal ecological strategies reflected in gene transcription - a case study of two litter decomposers.</title>
        <authorList>
            <person name="Barbi F."/>
            <person name="Kohler A."/>
            <person name="Barry K."/>
            <person name="Baskaran P."/>
            <person name="Daum C."/>
            <person name="Fauchery L."/>
            <person name="Ihrmark K."/>
            <person name="Kuo A."/>
            <person name="LaButti K."/>
            <person name="Lipzen A."/>
            <person name="Morin E."/>
            <person name="Grigoriev I.V."/>
            <person name="Henrissat B."/>
            <person name="Lindahl B."/>
            <person name="Martin F."/>
        </authorList>
    </citation>
    <scope>NUCLEOTIDE SEQUENCE</scope>
    <source>
        <strain evidence="1">JB14</strain>
    </source>
</reference>
<dbReference type="OrthoDB" id="3269001at2759"/>